<feature type="region of interest" description="Disordered" evidence="8">
    <location>
        <begin position="412"/>
        <end position="478"/>
    </location>
</feature>
<comment type="caution">
    <text evidence="10">The sequence shown here is derived from an EMBL/GenBank/DDBJ whole genome shotgun (WGS) entry which is preliminary data.</text>
</comment>
<evidence type="ECO:0000259" key="9">
    <source>
        <dbReference type="PROSITE" id="PS50073"/>
    </source>
</evidence>
<proteinExistence type="predicted"/>
<evidence type="ECO:0000256" key="6">
    <source>
        <dbReference type="ARBA" id="ARBA00023163"/>
    </source>
</evidence>
<dbReference type="AlphaFoldDB" id="A0A139I9C0"/>
<dbReference type="SMART" id="SM01090">
    <property type="entry name" value="Copper-fist"/>
    <property type="match status" value="1"/>
</dbReference>
<feature type="compositionally biased region" description="Polar residues" evidence="8">
    <location>
        <begin position="533"/>
        <end position="544"/>
    </location>
</feature>
<dbReference type="FunFam" id="3.90.430.10:FF:000001">
    <property type="entry name" value="Copper fist DNA-binding protein"/>
    <property type="match status" value="1"/>
</dbReference>
<feature type="compositionally biased region" description="Polar residues" evidence="8">
    <location>
        <begin position="553"/>
        <end position="570"/>
    </location>
</feature>
<dbReference type="InterPro" id="IPR051763">
    <property type="entry name" value="Copper_Homeo_Regul"/>
</dbReference>
<dbReference type="SUPFAM" id="SSF57879">
    <property type="entry name" value="Zinc domain conserved in yeast copper-regulated transcription factors"/>
    <property type="match status" value="1"/>
</dbReference>
<organism evidence="10 11">
    <name type="scientific">Pseudocercospora musae</name>
    <dbReference type="NCBI Taxonomy" id="113226"/>
    <lineage>
        <taxon>Eukaryota</taxon>
        <taxon>Fungi</taxon>
        <taxon>Dikarya</taxon>
        <taxon>Ascomycota</taxon>
        <taxon>Pezizomycotina</taxon>
        <taxon>Dothideomycetes</taxon>
        <taxon>Dothideomycetidae</taxon>
        <taxon>Mycosphaerellales</taxon>
        <taxon>Mycosphaerellaceae</taxon>
        <taxon>Pseudocercospora</taxon>
    </lineage>
</organism>
<gene>
    <name evidence="10" type="ORF">AC579_6862</name>
</gene>
<reference evidence="10 11" key="1">
    <citation type="submission" date="2015-07" db="EMBL/GenBank/DDBJ databases">
        <title>Comparative genomics of the Sigatoka disease complex on banana suggests a link between parallel evolutionary changes in Pseudocercospora fijiensis and Pseudocercospora eumusae and increased virulence on the banana host.</title>
        <authorList>
            <person name="Chang T.-C."/>
            <person name="Salvucci A."/>
            <person name="Crous P.W."/>
            <person name="Stergiopoulos I."/>
        </authorList>
    </citation>
    <scope>NUCLEOTIDE SEQUENCE [LARGE SCALE GENOMIC DNA]</scope>
    <source>
        <strain evidence="10 11">CBS 116634</strain>
    </source>
</reference>
<dbReference type="STRING" id="113226.A0A139I9C0"/>
<dbReference type="OrthoDB" id="5600085at2759"/>
<dbReference type="PANTHER" id="PTHR28088">
    <property type="entry name" value="TRANSCRIPTIONAL ACTIVATOR HAA1-RELATED"/>
    <property type="match status" value="1"/>
</dbReference>
<keyword evidence="6" id="KW-0804">Transcription</keyword>
<feature type="region of interest" description="Disordered" evidence="8">
    <location>
        <begin position="232"/>
        <end position="252"/>
    </location>
</feature>
<feature type="region of interest" description="Disordered" evidence="8">
    <location>
        <begin position="533"/>
        <end position="570"/>
    </location>
</feature>
<accession>A0A139I9C0</accession>
<keyword evidence="3" id="KW-0862">Zinc</keyword>
<feature type="compositionally biased region" description="Polar residues" evidence="8">
    <location>
        <begin position="440"/>
        <end position="449"/>
    </location>
</feature>
<evidence type="ECO:0000256" key="7">
    <source>
        <dbReference type="ARBA" id="ARBA00023242"/>
    </source>
</evidence>
<evidence type="ECO:0000256" key="8">
    <source>
        <dbReference type="SAM" id="MobiDB-lite"/>
    </source>
</evidence>
<dbReference type="GO" id="GO:0005507">
    <property type="term" value="F:copper ion binding"/>
    <property type="evidence" value="ECO:0007669"/>
    <property type="project" value="InterPro"/>
</dbReference>
<evidence type="ECO:0000313" key="11">
    <source>
        <dbReference type="Proteomes" id="UP000073492"/>
    </source>
</evidence>
<dbReference type="Proteomes" id="UP000073492">
    <property type="component" value="Unassembled WGS sequence"/>
</dbReference>
<dbReference type="SMART" id="SM00412">
    <property type="entry name" value="Cu_FIST"/>
    <property type="match status" value="1"/>
</dbReference>
<keyword evidence="7" id="KW-0539">Nucleus</keyword>
<evidence type="ECO:0000256" key="5">
    <source>
        <dbReference type="ARBA" id="ARBA00023015"/>
    </source>
</evidence>
<comment type="subcellular location">
    <subcellularLocation>
        <location evidence="1">Nucleus</location>
    </subcellularLocation>
</comment>
<dbReference type="PANTHER" id="PTHR28088:SF5">
    <property type="entry name" value="TRANSCRIPTIONAL ACTIVATOR HAA1-RELATED"/>
    <property type="match status" value="1"/>
</dbReference>
<dbReference type="Gene3D" id="3.90.430.10">
    <property type="entry name" value="Copper fist DNA-binding domain"/>
    <property type="match status" value="1"/>
</dbReference>
<dbReference type="PRINTS" id="PR00617">
    <property type="entry name" value="COPPERFIST"/>
</dbReference>
<feature type="domain" description="Copper-fist" evidence="9">
    <location>
        <begin position="2"/>
        <end position="41"/>
    </location>
</feature>
<sequence length="570" mass="61573">MVVRADGTKWACQSCLKGHRVSGCTHTDRELTLVPKKGRPVTQCQHCRLERKKRSAHNKCDCADEQKLHHSKEKCIHLREAEERAKAGLNDDHHKLEEDSTHLAAVAEEQGCCCGHGGKCSCSLVRKEAKKQGTTPPHGPAVNHKPRLETTKSDGSITVFANGHHKPVHRKNHAAHECGMPYKMPMSRSQVEHSVSQVARRSVDSLPLSMSAKYNTPPVYNPQPLAPLNTGRRLSKSEQPSPKLHAMSGCSGGMSDEKMSAIDFSTLTPIQTNHSIDSASSDSMPFPSFDPMSGVADSSFDPWSVFPSSESMPNNNPFTAWPTNFDASSITQPALTAASSGTQSEIDEIPAMEDLYGFSMPSIQEDSAAAPAFETLSADNDGSSINRRSLPPNFFGNADFSLSNLSNEWQSPIGSVHGSDEGKSKQSAGDQALGLPDVWSTPTMPTTSGIARRPSPVTSHPSRPQSHSVGPASAPNDELMRSLFPDIDINNGTFGSTNSSPTAMDTTTSKRLGGLPNVTSAAILMDEDIGFTTTQPWSDGSLSVPNDDYPSPFDQNFTGQSYNNESWPFQ</sequence>
<evidence type="ECO:0000313" key="10">
    <source>
        <dbReference type="EMBL" id="KXT11185.1"/>
    </source>
</evidence>
<keyword evidence="11" id="KW-1185">Reference proteome</keyword>
<protein>
    <recommendedName>
        <fullName evidence="9">Copper-fist domain-containing protein</fullName>
    </recommendedName>
</protein>
<evidence type="ECO:0000256" key="3">
    <source>
        <dbReference type="ARBA" id="ARBA00022833"/>
    </source>
</evidence>
<evidence type="ECO:0000256" key="4">
    <source>
        <dbReference type="ARBA" id="ARBA00023008"/>
    </source>
</evidence>
<keyword evidence="2" id="KW-0479">Metal-binding</keyword>
<dbReference type="Pfam" id="PF00649">
    <property type="entry name" value="Copper-fist"/>
    <property type="match status" value="1"/>
</dbReference>
<dbReference type="GO" id="GO:0006878">
    <property type="term" value="P:intracellular copper ion homeostasis"/>
    <property type="evidence" value="ECO:0007669"/>
    <property type="project" value="TreeGrafter"/>
</dbReference>
<dbReference type="InterPro" id="IPR001083">
    <property type="entry name" value="Cu_fist_DNA-bd_dom"/>
</dbReference>
<dbReference type="GO" id="GO:0006879">
    <property type="term" value="P:intracellular iron ion homeostasis"/>
    <property type="evidence" value="ECO:0007669"/>
    <property type="project" value="TreeGrafter"/>
</dbReference>
<feature type="compositionally biased region" description="Polar residues" evidence="8">
    <location>
        <begin position="456"/>
        <end position="468"/>
    </location>
</feature>
<dbReference type="GO" id="GO:0005634">
    <property type="term" value="C:nucleus"/>
    <property type="evidence" value="ECO:0007669"/>
    <property type="project" value="UniProtKB-SubCell"/>
</dbReference>
<dbReference type="InterPro" id="IPR036395">
    <property type="entry name" value="Cu_fist_DNA-bd_dom_sf"/>
</dbReference>
<name>A0A139I9C0_9PEZI</name>
<evidence type="ECO:0000256" key="1">
    <source>
        <dbReference type="ARBA" id="ARBA00004123"/>
    </source>
</evidence>
<dbReference type="GO" id="GO:0045944">
    <property type="term" value="P:positive regulation of transcription by RNA polymerase II"/>
    <property type="evidence" value="ECO:0007669"/>
    <property type="project" value="TreeGrafter"/>
</dbReference>
<keyword evidence="5" id="KW-0805">Transcription regulation</keyword>
<dbReference type="GO" id="GO:0000978">
    <property type="term" value="F:RNA polymerase II cis-regulatory region sequence-specific DNA binding"/>
    <property type="evidence" value="ECO:0007669"/>
    <property type="project" value="TreeGrafter"/>
</dbReference>
<evidence type="ECO:0000256" key="2">
    <source>
        <dbReference type="ARBA" id="ARBA00022723"/>
    </source>
</evidence>
<dbReference type="EMBL" id="LFZO01000217">
    <property type="protein sequence ID" value="KXT11185.1"/>
    <property type="molecule type" value="Genomic_DNA"/>
</dbReference>
<dbReference type="GO" id="GO:0000981">
    <property type="term" value="F:DNA-binding transcription factor activity, RNA polymerase II-specific"/>
    <property type="evidence" value="ECO:0007669"/>
    <property type="project" value="TreeGrafter"/>
</dbReference>
<keyword evidence="4" id="KW-0186">Copper</keyword>
<dbReference type="PROSITE" id="PS50073">
    <property type="entry name" value="COPPER_FIST_2"/>
    <property type="match status" value="1"/>
</dbReference>